<sequence>MRVHLDKWTLWDYVPFSHSFCYWTLFRGSESIT</sequence>
<name>A0A8S5P1C3_9CAUD</name>
<dbReference type="EMBL" id="BK015301">
    <property type="protein sequence ID" value="DAE00432.1"/>
    <property type="molecule type" value="Genomic_DNA"/>
</dbReference>
<reference evidence="1" key="1">
    <citation type="journal article" date="2021" name="Proc. Natl. Acad. Sci. U.S.A.">
        <title>A Catalog of Tens of Thousands of Viruses from Human Metagenomes Reveals Hidden Associations with Chronic Diseases.</title>
        <authorList>
            <person name="Tisza M.J."/>
            <person name="Buck C.B."/>
        </authorList>
    </citation>
    <scope>NUCLEOTIDE SEQUENCE</scope>
    <source>
        <strain evidence="1">CtLnO19</strain>
    </source>
</reference>
<proteinExistence type="predicted"/>
<accession>A0A8S5P1C3</accession>
<protein>
    <submittedName>
        <fullName evidence="1">Uncharacterized protein</fullName>
    </submittedName>
</protein>
<organism evidence="1">
    <name type="scientific">Myoviridae sp. ctLnO19</name>
    <dbReference type="NCBI Taxonomy" id="2825085"/>
    <lineage>
        <taxon>Viruses</taxon>
        <taxon>Duplodnaviria</taxon>
        <taxon>Heunggongvirae</taxon>
        <taxon>Uroviricota</taxon>
        <taxon>Caudoviricetes</taxon>
    </lineage>
</organism>
<evidence type="ECO:0000313" key="1">
    <source>
        <dbReference type="EMBL" id="DAE00432.1"/>
    </source>
</evidence>